<dbReference type="Proteomes" id="UP000324222">
    <property type="component" value="Unassembled WGS sequence"/>
</dbReference>
<gene>
    <name evidence="1" type="ORF">E2C01_060411</name>
</gene>
<comment type="caution">
    <text evidence="1">The sequence shown here is derived from an EMBL/GenBank/DDBJ whole genome shotgun (WGS) entry which is preliminary data.</text>
</comment>
<proteinExistence type="predicted"/>
<accession>A0A5B7HBZ1</accession>
<protein>
    <submittedName>
        <fullName evidence="1">Uncharacterized protein</fullName>
    </submittedName>
</protein>
<dbReference type="EMBL" id="VSRR010024537">
    <property type="protein sequence ID" value="MPC66264.1"/>
    <property type="molecule type" value="Genomic_DNA"/>
</dbReference>
<reference evidence="1 2" key="1">
    <citation type="submission" date="2019-05" db="EMBL/GenBank/DDBJ databases">
        <title>Another draft genome of Portunus trituberculatus and its Hox gene families provides insights of decapod evolution.</title>
        <authorList>
            <person name="Jeong J.-H."/>
            <person name="Song I."/>
            <person name="Kim S."/>
            <person name="Choi T."/>
            <person name="Kim D."/>
            <person name="Ryu S."/>
            <person name="Kim W."/>
        </authorList>
    </citation>
    <scope>NUCLEOTIDE SEQUENCE [LARGE SCALE GENOMIC DNA]</scope>
    <source>
        <tissue evidence="1">Muscle</tissue>
    </source>
</reference>
<dbReference type="OrthoDB" id="6756650at2759"/>
<evidence type="ECO:0000313" key="2">
    <source>
        <dbReference type="Proteomes" id="UP000324222"/>
    </source>
</evidence>
<organism evidence="1 2">
    <name type="scientific">Portunus trituberculatus</name>
    <name type="common">Swimming crab</name>
    <name type="synonym">Neptunus trituberculatus</name>
    <dbReference type="NCBI Taxonomy" id="210409"/>
    <lineage>
        <taxon>Eukaryota</taxon>
        <taxon>Metazoa</taxon>
        <taxon>Ecdysozoa</taxon>
        <taxon>Arthropoda</taxon>
        <taxon>Crustacea</taxon>
        <taxon>Multicrustacea</taxon>
        <taxon>Malacostraca</taxon>
        <taxon>Eumalacostraca</taxon>
        <taxon>Eucarida</taxon>
        <taxon>Decapoda</taxon>
        <taxon>Pleocyemata</taxon>
        <taxon>Brachyura</taxon>
        <taxon>Eubrachyura</taxon>
        <taxon>Portunoidea</taxon>
        <taxon>Portunidae</taxon>
        <taxon>Portuninae</taxon>
        <taxon>Portunus</taxon>
    </lineage>
</organism>
<evidence type="ECO:0000313" key="1">
    <source>
        <dbReference type="EMBL" id="MPC66264.1"/>
    </source>
</evidence>
<dbReference type="AlphaFoldDB" id="A0A5B7HBZ1"/>
<keyword evidence="2" id="KW-1185">Reference proteome</keyword>
<name>A0A5B7HBZ1_PORTR</name>
<sequence length="63" mass="7174">MLSQSYSSGEETATADHMNVTLNRIVSWGSKWEVKFAPNKTQMTIISWSRTSLQLSLERQAIQ</sequence>